<organism evidence="12 13">
    <name type="scientific">Bordetella genomosp. 13</name>
    <dbReference type="NCBI Taxonomy" id="463040"/>
    <lineage>
        <taxon>Bacteria</taxon>
        <taxon>Pseudomonadati</taxon>
        <taxon>Pseudomonadota</taxon>
        <taxon>Betaproteobacteria</taxon>
        <taxon>Burkholderiales</taxon>
        <taxon>Alcaligenaceae</taxon>
        <taxon>Bordetella</taxon>
    </lineage>
</organism>
<dbReference type="InterPro" id="IPR036890">
    <property type="entry name" value="HATPase_C_sf"/>
</dbReference>
<dbReference type="PANTHER" id="PTHR43065">
    <property type="entry name" value="SENSOR HISTIDINE KINASE"/>
    <property type="match status" value="1"/>
</dbReference>
<dbReference type="Pfam" id="PF02518">
    <property type="entry name" value="HATPase_c"/>
    <property type="match status" value="1"/>
</dbReference>
<dbReference type="PANTHER" id="PTHR43065:SF10">
    <property type="entry name" value="PEROXIDE STRESS-ACTIVATED HISTIDINE KINASE MAK3"/>
    <property type="match status" value="1"/>
</dbReference>
<dbReference type="PRINTS" id="PR00344">
    <property type="entry name" value="BCTRLSENSOR"/>
</dbReference>
<dbReference type="InterPro" id="IPR035965">
    <property type="entry name" value="PAS-like_dom_sf"/>
</dbReference>
<dbReference type="Pfam" id="PF13426">
    <property type="entry name" value="PAS_9"/>
    <property type="match status" value="1"/>
</dbReference>
<dbReference type="Pfam" id="PF00512">
    <property type="entry name" value="HisKA"/>
    <property type="match status" value="1"/>
</dbReference>
<evidence type="ECO:0000256" key="1">
    <source>
        <dbReference type="ARBA" id="ARBA00000085"/>
    </source>
</evidence>
<dbReference type="CDD" id="cd00082">
    <property type="entry name" value="HisKA"/>
    <property type="match status" value="1"/>
</dbReference>
<evidence type="ECO:0000259" key="10">
    <source>
        <dbReference type="PROSITE" id="PS50109"/>
    </source>
</evidence>
<evidence type="ECO:0000256" key="4">
    <source>
        <dbReference type="ARBA" id="ARBA00022679"/>
    </source>
</evidence>
<dbReference type="GO" id="GO:0005524">
    <property type="term" value="F:ATP binding"/>
    <property type="evidence" value="ECO:0007669"/>
    <property type="project" value="UniProtKB-KW"/>
</dbReference>
<keyword evidence="4" id="KW-0808">Transferase</keyword>
<dbReference type="SUPFAM" id="SSF55785">
    <property type="entry name" value="PYP-like sensor domain (PAS domain)"/>
    <property type="match status" value="1"/>
</dbReference>
<evidence type="ECO:0000313" key="13">
    <source>
        <dbReference type="Proteomes" id="UP000194161"/>
    </source>
</evidence>
<evidence type="ECO:0000256" key="7">
    <source>
        <dbReference type="ARBA" id="ARBA00022840"/>
    </source>
</evidence>
<evidence type="ECO:0000259" key="11">
    <source>
        <dbReference type="PROSITE" id="PS50112"/>
    </source>
</evidence>
<keyword evidence="7" id="KW-0067">ATP-binding</keyword>
<keyword evidence="8" id="KW-0902">Two-component regulatory system</keyword>
<dbReference type="Gene3D" id="1.10.287.130">
    <property type="match status" value="1"/>
</dbReference>
<dbReference type="CDD" id="cd00130">
    <property type="entry name" value="PAS"/>
    <property type="match status" value="1"/>
</dbReference>
<dbReference type="InterPro" id="IPR005467">
    <property type="entry name" value="His_kinase_dom"/>
</dbReference>
<dbReference type="RefSeq" id="WP_086077581.1">
    <property type="nucleotide sequence ID" value="NZ_CP021111.1"/>
</dbReference>
<evidence type="ECO:0000256" key="5">
    <source>
        <dbReference type="ARBA" id="ARBA00022741"/>
    </source>
</evidence>
<feature type="region of interest" description="Disordered" evidence="9">
    <location>
        <begin position="96"/>
        <end position="117"/>
    </location>
</feature>
<accession>A0A1W6Z8T4</accession>
<dbReference type="STRING" id="463040.CAL15_05060"/>
<dbReference type="InterPro" id="IPR000014">
    <property type="entry name" value="PAS"/>
</dbReference>
<evidence type="ECO:0000313" key="12">
    <source>
        <dbReference type="EMBL" id="ARP93808.1"/>
    </source>
</evidence>
<dbReference type="SUPFAM" id="SSF55874">
    <property type="entry name" value="ATPase domain of HSP90 chaperone/DNA topoisomerase II/histidine kinase"/>
    <property type="match status" value="1"/>
</dbReference>
<keyword evidence="3" id="KW-0597">Phosphoprotein</keyword>
<dbReference type="SMART" id="SM00387">
    <property type="entry name" value="HATPase_c"/>
    <property type="match status" value="1"/>
</dbReference>
<protein>
    <recommendedName>
        <fullName evidence="2">histidine kinase</fullName>
        <ecNumber evidence="2">2.7.13.3</ecNumber>
    </recommendedName>
</protein>
<evidence type="ECO:0000256" key="3">
    <source>
        <dbReference type="ARBA" id="ARBA00022553"/>
    </source>
</evidence>
<dbReference type="Gene3D" id="3.30.450.20">
    <property type="entry name" value="PAS domain"/>
    <property type="match status" value="1"/>
</dbReference>
<dbReference type="OrthoDB" id="8559580at2"/>
<reference evidence="12 13" key="1">
    <citation type="submission" date="2017-05" db="EMBL/GenBank/DDBJ databases">
        <title>Complete and WGS of Bordetella genogroups.</title>
        <authorList>
            <person name="Spilker T."/>
            <person name="LiPuma J."/>
        </authorList>
    </citation>
    <scope>NUCLEOTIDE SEQUENCE [LARGE SCALE GENOMIC DNA]</scope>
    <source>
        <strain evidence="12 13">AU7206</strain>
    </source>
</reference>
<proteinExistence type="predicted"/>
<evidence type="ECO:0000256" key="2">
    <source>
        <dbReference type="ARBA" id="ARBA00012438"/>
    </source>
</evidence>
<keyword evidence="6" id="KW-0418">Kinase</keyword>
<gene>
    <name evidence="12" type="ORF">CAL15_05060</name>
</gene>
<dbReference type="SMART" id="SM00091">
    <property type="entry name" value="PAS"/>
    <property type="match status" value="1"/>
</dbReference>
<dbReference type="InterPro" id="IPR003661">
    <property type="entry name" value="HisK_dim/P_dom"/>
</dbReference>
<dbReference type="Proteomes" id="UP000194161">
    <property type="component" value="Chromosome"/>
</dbReference>
<comment type="catalytic activity">
    <reaction evidence="1">
        <text>ATP + protein L-histidine = ADP + protein N-phospho-L-histidine.</text>
        <dbReference type="EC" id="2.7.13.3"/>
    </reaction>
</comment>
<evidence type="ECO:0000256" key="9">
    <source>
        <dbReference type="SAM" id="MobiDB-lite"/>
    </source>
</evidence>
<evidence type="ECO:0000256" key="6">
    <source>
        <dbReference type="ARBA" id="ARBA00022777"/>
    </source>
</evidence>
<dbReference type="SUPFAM" id="SSF47384">
    <property type="entry name" value="Homodimeric domain of signal transducing histidine kinase"/>
    <property type="match status" value="1"/>
</dbReference>
<dbReference type="EMBL" id="CP021111">
    <property type="protein sequence ID" value="ARP93808.1"/>
    <property type="molecule type" value="Genomic_DNA"/>
</dbReference>
<keyword evidence="13" id="KW-1185">Reference proteome</keyword>
<sequence length="399" mass="43803">MRVVDAVVASLSVLPKRRAREPEFPQRAYPRDSGAAQLLQLMPVALVVADRHDRILLANGAAATLFGYADDELVGMHADKLFPDLDRQAADARSVSGPGKVLALTSPRDRPARRKDGREFPVELAVIPLPGDGAIETLMVITDRTEHYALRRSREQLAHLTRISMLGDLSGSLAHELNQPLTAILSNTQAAQRFLAEEPVDLAELREIMDDLVNDNHRATAVLRKIRVLARRSEFQPKALHLAQVVGDATLLVRSEAITRRIRVQWDTAADLPAVYGDHVQLQQVMLNVLLNAFEAMDACPAEDRVVEIDAQADGSEMIRVAVRDRGRGLPRDTTEMMFMPYFTSKPDGLGLGLSISRSIVEMHGGRIWAENNAGPGATFYFTLPAAQAASLAPSRPEP</sequence>
<dbReference type="GO" id="GO:0000155">
    <property type="term" value="F:phosphorelay sensor kinase activity"/>
    <property type="evidence" value="ECO:0007669"/>
    <property type="project" value="InterPro"/>
</dbReference>
<feature type="domain" description="PAS" evidence="11">
    <location>
        <begin position="31"/>
        <end position="84"/>
    </location>
</feature>
<feature type="domain" description="Histidine kinase" evidence="10">
    <location>
        <begin position="172"/>
        <end position="388"/>
    </location>
</feature>
<dbReference type="PROSITE" id="PS50109">
    <property type="entry name" value="HIS_KIN"/>
    <property type="match status" value="1"/>
</dbReference>
<dbReference type="AlphaFoldDB" id="A0A1W6Z8T4"/>
<feature type="compositionally biased region" description="Basic and acidic residues" evidence="9">
    <location>
        <begin position="107"/>
        <end position="117"/>
    </location>
</feature>
<dbReference type="NCBIfam" id="TIGR00229">
    <property type="entry name" value="sensory_box"/>
    <property type="match status" value="1"/>
</dbReference>
<evidence type="ECO:0000256" key="8">
    <source>
        <dbReference type="ARBA" id="ARBA00023012"/>
    </source>
</evidence>
<name>A0A1W6Z8T4_9BORD</name>
<dbReference type="SMART" id="SM00388">
    <property type="entry name" value="HisKA"/>
    <property type="match status" value="1"/>
</dbReference>
<dbReference type="EC" id="2.7.13.3" evidence="2"/>
<dbReference type="Gene3D" id="3.30.565.10">
    <property type="entry name" value="Histidine kinase-like ATPase, C-terminal domain"/>
    <property type="match status" value="1"/>
</dbReference>
<dbReference type="PROSITE" id="PS50112">
    <property type="entry name" value="PAS"/>
    <property type="match status" value="1"/>
</dbReference>
<dbReference type="KEGG" id="bgm:CAL15_05060"/>
<dbReference type="InterPro" id="IPR036097">
    <property type="entry name" value="HisK_dim/P_sf"/>
</dbReference>
<dbReference type="InterPro" id="IPR004358">
    <property type="entry name" value="Sig_transdc_His_kin-like_C"/>
</dbReference>
<keyword evidence="5" id="KW-0547">Nucleotide-binding</keyword>
<dbReference type="InterPro" id="IPR003594">
    <property type="entry name" value="HATPase_dom"/>
</dbReference>